<dbReference type="KEGG" id="yti:FNA67_10940"/>
<organism evidence="1 2">
    <name type="scientific">Paradevosia tibetensis</name>
    <dbReference type="NCBI Taxonomy" id="1447062"/>
    <lineage>
        <taxon>Bacteria</taxon>
        <taxon>Pseudomonadati</taxon>
        <taxon>Pseudomonadota</taxon>
        <taxon>Alphaproteobacteria</taxon>
        <taxon>Hyphomicrobiales</taxon>
        <taxon>Devosiaceae</taxon>
        <taxon>Paradevosia</taxon>
    </lineage>
</organism>
<keyword evidence="2" id="KW-1185">Reference proteome</keyword>
<evidence type="ECO:0000313" key="2">
    <source>
        <dbReference type="Proteomes" id="UP000321062"/>
    </source>
</evidence>
<accession>A0A5B9DQK6</accession>
<dbReference type="OrthoDB" id="7945190at2"/>
<reference evidence="1 2" key="1">
    <citation type="journal article" date="2015" name="Int. J. Syst. Evol. Microbiol.">
        <title>Youhaiella tibetensis gen. nov., sp. nov., isolated from subsurface sediment.</title>
        <authorList>
            <person name="Wang Y.X."/>
            <person name="Huang F.Q."/>
            <person name="Nogi Y."/>
            <person name="Pang S.J."/>
            <person name="Wang P.K."/>
            <person name="Lv J."/>
        </authorList>
    </citation>
    <scope>NUCLEOTIDE SEQUENCE [LARGE SCALE GENOMIC DNA]</scope>
    <source>
        <strain evidence="2">fig4</strain>
    </source>
</reference>
<gene>
    <name evidence="1" type="ORF">FNA67_10940</name>
</gene>
<name>A0A5B9DQK6_9HYPH</name>
<evidence type="ECO:0000313" key="1">
    <source>
        <dbReference type="EMBL" id="QEE20654.1"/>
    </source>
</evidence>
<protein>
    <submittedName>
        <fullName evidence="1">Uncharacterized protein</fullName>
    </submittedName>
</protein>
<dbReference type="PROSITE" id="PS51257">
    <property type="entry name" value="PROKAR_LIPOPROTEIN"/>
    <property type="match status" value="1"/>
</dbReference>
<dbReference type="AlphaFoldDB" id="A0A5B9DQK6"/>
<dbReference type="RefSeq" id="WP_049705144.1">
    <property type="nucleotide sequence ID" value="NZ_BMFM01000001.1"/>
</dbReference>
<sequence length="258" mass="26489">MTKAGDQFRQSDVTFWGFAALACGVVAVLSANVSALIPEGTFLSLHLSRLEGGSITELRQKVAELSVDAARLRQDARQTQSQIKLTENTSGEIARRVGALEVTLPALVEAMPGAASLDHSILTSSIADDPERETVPADGGAVSVKQTPMAIANSSEQKAVAAAQPIPQALPAAQFGIALGPAIASTQASATWDALNVKLGDILAGLEPVMNGGTAAEDGHLIAGPFADVKDATALCKRLEAVAVACLPVPYIGATITN</sequence>
<dbReference type="Proteomes" id="UP000321062">
    <property type="component" value="Chromosome"/>
</dbReference>
<dbReference type="EMBL" id="CP041690">
    <property type="protein sequence ID" value="QEE20654.1"/>
    <property type="molecule type" value="Genomic_DNA"/>
</dbReference>
<proteinExistence type="predicted"/>